<keyword evidence="2" id="KW-1185">Reference proteome</keyword>
<name>J4GXN1_9APHY</name>
<gene>
    <name evidence="1" type="ORF">FIBRA_08933</name>
</gene>
<dbReference type="RefSeq" id="XP_012185933.1">
    <property type="nucleotide sequence ID" value="XM_012330543.1"/>
</dbReference>
<proteinExistence type="predicted"/>
<evidence type="ECO:0000313" key="2">
    <source>
        <dbReference type="Proteomes" id="UP000006352"/>
    </source>
</evidence>
<evidence type="ECO:0000313" key="1">
    <source>
        <dbReference type="EMBL" id="CCM06650.1"/>
    </source>
</evidence>
<sequence length="109" mass="12285">MYRARTLTGVKREADSHCDDCWVVDECDYVLETERHLAASWLYMRGEAGSRKPLEDVDSPFIGICTNLEAANPFGTAVLRQFRPQSDAWILPRDWSSRHIVAGVNNGTA</sequence>
<dbReference type="AlphaFoldDB" id="J4GXN1"/>
<dbReference type="Proteomes" id="UP000006352">
    <property type="component" value="Unassembled WGS sequence"/>
</dbReference>
<protein>
    <submittedName>
        <fullName evidence="1">Uncharacterized protein</fullName>
    </submittedName>
</protein>
<dbReference type="GeneID" id="24101550"/>
<reference evidence="1 2" key="1">
    <citation type="journal article" date="2012" name="Appl. Environ. Microbiol.">
        <title>Short-read sequencing for genomic analysis of the brown rot fungus Fibroporia radiculosa.</title>
        <authorList>
            <person name="Tang J.D."/>
            <person name="Perkins A.D."/>
            <person name="Sonstegard T.S."/>
            <person name="Schroeder S.G."/>
            <person name="Burgess S.C."/>
            <person name="Diehl S.V."/>
        </authorList>
    </citation>
    <scope>NUCLEOTIDE SEQUENCE [LARGE SCALE GENOMIC DNA]</scope>
    <source>
        <strain evidence="1 2">TFFH 294</strain>
    </source>
</reference>
<organism evidence="1 2">
    <name type="scientific">Fibroporia radiculosa</name>
    <dbReference type="NCBI Taxonomy" id="599839"/>
    <lineage>
        <taxon>Eukaryota</taxon>
        <taxon>Fungi</taxon>
        <taxon>Dikarya</taxon>
        <taxon>Basidiomycota</taxon>
        <taxon>Agaricomycotina</taxon>
        <taxon>Agaricomycetes</taxon>
        <taxon>Polyporales</taxon>
        <taxon>Fibroporiaceae</taxon>
        <taxon>Fibroporia</taxon>
    </lineage>
</organism>
<dbReference type="InParanoid" id="J4GXN1"/>
<accession>J4GXN1</accession>
<dbReference type="EMBL" id="HE797432">
    <property type="protein sequence ID" value="CCM06650.1"/>
    <property type="molecule type" value="Genomic_DNA"/>
</dbReference>
<dbReference type="HOGENOM" id="CLU_2183987_0_0_1"/>